<feature type="transmembrane region" description="Helical" evidence="6">
    <location>
        <begin position="68"/>
        <end position="89"/>
    </location>
</feature>
<dbReference type="AlphaFoldDB" id="A0A212K4E3"/>
<sequence length="324" mass="34388">MVFDSVILSMKLRDRRLLCFFGLALAVLALLPQTSILGNWGTHIVILVMFYSTLAGAWNLLGGYTGQFSVGHAAFFGIAGYTMGILMAQKVSGPLLGAALGVCMSVLLALLVGFCTMRLRGIFFALTTMALAEILRKIALYQDNLTGGTLGLSLVIPGVSKTEYYYIALALMVAMFAALTFFERSRFGLYCIAIRENEDAALATGINTARVKLTATIISAFFTGLGGAFYAAYVGVIEPDVVFSTNLSIKIIILAIIGGTGSLIGPFLGALVVVIPEELIRGFLGGTYAGVSGIAYGLILVVTILLKPSGLRSLLAFAIPHKRD</sequence>
<keyword evidence="2" id="KW-1003">Cell membrane</keyword>
<accession>A0A212K4E3</accession>
<proteinExistence type="predicted"/>
<name>A0A212K4E3_9DELT</name>
<dbReference type="GO" id="GO:0015658">
    <property type="term" value="F:branched-chain amino acid transmembrane transporter activity"/>
    <property type="evidence" value="ECO:0007669"/>
    <property type="project" value="InterPro"/>
</dbReference>
<keyword evidence="5 6" id="KW-0472">Membrane</keyword>
<dbReference type="GO" id="GO:0005886">
    <property type="term" value="C:plasma membrane"/>
    <property type="evidence" value="ECO:0007669"/>
    <property type="project" value="UniProtKB-SubCell"/>
</dbReference>
<dbReference type="Pfam" id="PF02653">
    <property type="entry name" value="BPD_transp_2"/>
    <property type="match status" value="1"/>
</dbReference>
<dbReference type="PANTHER" id="PTHR30482:SF10">
    <property type="entry name" value="HIGH-AFFINITY BRANCHED-CHAIN AMINO ACID TRANSPORT PROTEIN BRAE"/>
    <property type="match status" value="1"/>
</dbReference>
<feature type="transmembrane region" description="Helical" evidence="6">
    <location>
        <begin position="249"/>
        <end position="275"/>
    </location>
</feature>
<reference evidence="7" key="1">
    <citation type="submission" date="2016-04" db="EMBL/GenBank/DDBJ databases">
        <authorList>
            <person name="Evans L.H."/>
            <person name="Alamgir A."/>
            <person name="Owens N."/>
            <person name="Weber N.D."/>
            <person name="Virtaneva K."/>
            <person name="Barbian K."/>
            <person name="Babar A."/>
            <person name="Rosenke K."/>
        </authorList>
    </citation>
    <scope>NUCLEOTIDE SEQUENCE</scope>
    <source>
        <strain evidence="7">86</strain>
    </source>
</reference>
<evidence type="ECO:0000256" key="6">
    <source>
        <dbReference type="SAM" id="Phobius"/>
    </source>
</evidence>
<feature type="transmembrane region" description="Helical" evidence="6">
    <location>
        <begin position="122"/>
        <end position="141"/>
    </location>
</feature>
<feature type="transmembrane region" description="Helical" evidence="6">
    <location>
        <begin position="42"/>
        <end position="61"/>
    </location>
</feature>
<evidence type="ECO:0000313" key="7">
    <source>
        <dbReference type="EMBL" id="SBW06583.1"/>
    </source>
</evidence>
<dbReference type="PANTHER" id="PTHR30482">
    <property type="entry name" value="HIGH-AFFINITY BRANCHED-CHAIN AMINO ACID TRANSPORT SYSTEM PERMEASE"/>
    <property type="match status" value="1"/>
</dbReference>
<feature type="transmembrane region" description="Helical" evidence="6">
    <location>
        <begin position="164"/>
        <end position="182"/>
    </location>
</feature>
<feature type="transmembrane region" description="Helical" evidence="6">
    <location>
        <begin position="287"/>
        <end position="306"/>
    </location>
</feature>
<protein>
    <submittedName>
        <fullName evidence="7">Putative branched-chain amino acid ABC transporter, permease protein</fullName>
    </submittedName>
</protein>
<feature type="transmembrane region" description="Helical" evidence="6">
    <location>
        <begin position="213"/>
        <end position="237"/>
    </location>
</feature>
<evidence type="ECO:0000256" key="1">
    <source>
        <dbReference type="ARBA" id="ARBA00004651"/>
    </source>
</evidence>
<gene>
    <name evidence="7" type="ORF">KL86DPRO_20685</name>
</gene>
<evidence type="ECO:0000256" key="3">
    <source>
        <dbReference type="ARBA" id="ARBA00022692"/>
    </source>
</evidence>
<keyword evidence="4 6" id="KW-1133">Transmembrane helix</keyword>
<organism evidence="7">
    <name type="scientific">uncultured delta proteobacterium</name>
    <dbReference type="NCBI Taxonomy" id="34034"/>
    <lineage>
        <taxon>Bacteria</taxon>
        <taxon>Deltaproteobacteria</taxon>
        <taxon>environmental samples</taxon>
    </lineage>
</organism>
<evidence type="ECO:0000256" key="5">
    <source>
        <dbReference type="ARBA" id="ARBA00023136"/>
    </source>
</evidence>
<evidence type="ECO:0000256" key="2">
    <source>
        <dbReference type="ARBA" id="ARBA00022475"/>
    </source>
</evidence>
<comment type="subcellular location">
    <subcellularLocation>
        <location evidence="1">Cell membrane</location>
        <topology evidence="1">Multi-pass membrane protein</topology>
    </subcellularLocation>
</comment>
<dbReference type="EMBL" id="FLUQ01000002">
    <property type="protein sequence ID" value="SBW06583.1"/>
    <property type="molecule type" value="Genomic_DNA"/>
</dbReference>
<dbReference type="InterPro" id="IPR043428">
    <property type="entry name" value="LivM-like"/>
</dbReference>
<dbReference type="InterPro" id="IPR001851">
    <property type="entry name" value="ABC_transp_permease"/>
</dbReference>
<keyword evidence="3 6" id="KW-0812">Transmembrane</keyword>
<dbReference type="CDD" id="cd06581">
    <property type="entry name" value="TM_PBP1_LivM_like"/>
    <property type="match status" value="1"/>
</dbReference>
<evidence type="ECO:0000256" key="4">
    <source>
        <dbReference type="ARBA" id="ARBA00022989"/>
    </source>
</evidence>
<feature type="transmembrane region" description="Helical" evidence="6">
    <location>
        <begin position="95"/>
        <end position="115"/>
    </location>
</feature>